<dbReference type="SMART" id="SM00086">
    <property type="entry name" value="PAC"/>
    <property type="match status" value="1"/>
</dbReference>
<dbReference type="InterPro" id="IPR003018">
    <property type="entry name" value="GAF"/>
</dbReference>
<dbReference type="GO" id="GO:0006355">
    <property type="term" value="P:regulation of DNA-templated transcription"/>
    <property type="evidence" value="ECO:0007669"/>
    <property type="project" value="InterPro"/>
</dbReference>
<dbReference type="SMART" id="SM00448">
    <property type="entry name" value="REC"/>
    <property type="match status" value="1"/>
</dbReference>
<dbReference type="NCBIfam" id="TIGR00229">
    <property type="entry name" value="sensory_box"/>
    <property type="match status" value="1"/>
</dbReference>
<feature type="domain" description="PAC" evidence="11">
    <location>
        <begin position="628"/>
        <end position="680"/>
    </location>
</feature>
<dbReference type="Gene3D" id="3.30.450.20">
    <property type="entry name" value="PAS domain"/>
    <property type="match status" value="3"/>
</dbReference>
<dbReference type="InterPro" id="IPR013767">
    <property type="entry name" value="PAS_fold"/>
</dbReference>
<dbReference type="Pfam" id="PF00512">
    <property type="entry name" value="HisKA"/>
    <property type="match status" value="1"/>
</dbReference>
<dbReference type="RefSeq" id="WP_129786718.1">
    <property type="nucleotide sequence ID" value="NZ_RZHH01000003.1"/>
</dbReference>
<dbReference type="Pfam" id="PF00989">
    <property type="entry name" value="PAS"/>
    <property type="match status" value="2"/>
</dbReference>
<dbReference type="InterPro" id="IPR013656">
    <property type="entry name" value="PAS_4"/>
</dbReference>
<dbReference type="SMART" id="SM00091">
    <property type="entry name" value="PAS"/>
    <property type="match status" value="3"/>
</dbReference>
<gene>
    <name evidence="12" type="ORF">ELS19_18140</name>
</gene>
<dbReference type="InterPro" id="IPR005467">
    <property type="entry name" value="His_kinase_dom"/>
</dbReference>
<dbReference type="InterPro" id="IPR001789">
    <property type="entry name" value="Sig_transdc_resp-reg_receiver"/>
</dbReference>
<feature type="domain" description="PAS" evidence="10">
    <location>
        <begin position="141"/>
        <end position="211"/>
    </location>
</feature>
<evidence type="ECO:0000259" key="8">
    <source>
        <dbReference type="PROSITE" id="PS50109"/>
    </source>
</evidence>
<dbReference type="CDD" id="cd00156">
    <property type="entry name" value="REC"/>
    <property type="match status" value="1"/>
</dbReference>
<dbReference type="SUPFAM" id="SSF55781">
    <property type="entry name" value="GAF domain-like"/>
    <property type="match status" value="2"/>
</dbReference>
<keyword evidence="3" id="KW-0808">Transferase</keyword>
<dbReference type="InterPro" id="IPR011006">
    <property type="entry name" value="CheY-like_superfamily"/>
</dbReference>
<dbReference type="EC" id="2.7.13.3" evidence="2"/>
<dbReference type="Proteomes" id="UP000294028">
    <property type="component" value="Unassembled WGS sequence"/>
</dbReference>
<dbReference type="PROSITE" id="PS50112">
    <property type="entry name" value="PAS"/>
    <property type="match status" value="3"/>
</dbReference>
<reference evidence="12 13" key="1">
    <citation type="submission" date="2018-12" db="EMBL/GenBank/DDBJ databases">
        <title>Genome analysis provides insights into bioremediation potentialities of Halogeometricum borinquense strain N11.</title>
        <authorList>
            <person name="Najjari A."/>
            <person name="Youssef N."/>
            <person name="Fhoula I."/>
            <person name="Ben Dhia O."/>
            <person name="Mahjoubi M."/>
            <person name="Ouzari H.I."/>
            <person name="Cherif A."/>
        </authorList>
    </citation>
    <scope>NUCLEOTIDE SEQUENCE [LARGE SCALE GENOMIC DNA]</scope>
    <source>
        <strain evidence="12 13">N11</strain>
    </source>
</reference>
<evidence type="ECO:0000259" key="11">
    <source>
        <dbReference type="PROSITE" id="PS50113"/>
    </source>
</evidence>
<evidence type="ECO:0000259" key="10">
    <source>
        <dbReference type="PROSITE" id="PS50112"/>
    </source>
</evidence>
<dbReference type="SUPFAM" id="SSF55874">
    <property type="entry name" value="ATPase domain of HSP90 chaperone/DNA topoisomerase II/histidine kinase"/>
    <property type="match status" value="1"/>
</dbReference>
<evidence type="ECO:0000256" key="7">
    <source>
        <dbReference type="SAM" id="Coils"/>
    </source>
</evidence>
<dbReference type="Gene3D" id="3.40.50.2300">
    <property type="match status" value="1"/>
</dbReference>
<comment type="catalytic activity">
    <reaction evidence="1">
        <text>ATP + protein L-histidine = ADP + protein N-phospho-L-histidine.</text>
        <dbReference type="EC" id="2.7.13.3"/>
    </reaction>
</comment>
<dbReference type="Gene3D" id="1.10.287.130">
    <property type="match status" value="1"/>
</dbReference>
<evidence type="ECO:0000256" key="2">
    <source>
        <dbReference type="ARBA" id="ARBA00012438"/>
    </source>
</evidence>
<dbReference type="InterPro" id="IPR036890">
    <property type="entry name" value="HATPase_C_sf"/>
</dbReference>
<dbReference type="AlphaFoldDB" id="A0A482T760"/>
<dbReference type="SUPFAM" id="SSF55785">
    <property type="entry name" value="PYP-like sensor domain (PAS domain)"/>
    <property type="match status" value="3"/>
</dbReference>
<evidence type="ECO:0000256" key="1">
    <source>
        <dbReference type="ARBA" id="ARBA00000085"/>
    </source>
</evidence>
<comment type="caution">
    <text evidence="6">Lacks conserved residue(s) required for the propagation of feature annotation.</text>
</comment>
<evidence type="ECO:0000256" key="3">
    <source>
        <dbReference type="ARBA" id="ARBA00022679"/>
    </source>
</evidence>
<feature type="domain" description="Histidine kinase" evidence="8">
    <location>
        <begin position="845"/>
        <end position="1039"/>
    </location>
</feature>
<feature type="domain" description="PAS" evidence="10">
    <location>
        <begin position="255"/>
        <end position="329"/>
    </location>
</feature>
<dbReference type="SMART" id="SM00387">
    <property type="entry name" value="HATPase_c"/>
    <property type="match status" value="1"/>
</dbReference>
<evidence type="ECO:0000313" key="12">
    <source>
        <dbReference type="EMBL" id="RYJ08737.1"/>
    </source>
</evidence>
<dbReference type="InterPro" id="IPR003661">
    <property type="entry name" value="HisK_dim/P_dom"/>
</dbReference>
<dbReference type="Pfam" id="PF08448">
    <property type="entry name" value="PAS_4"/>
    <property type="match status" value="1"/>
</dbReference>
<accession>A0A482T760</accession>
<keyword evidence="7" id="KW-0175">Coiled coil</keyword>
<dbReference type="SMART" id="SM00065">
    <property type="entry name" value="GAF"/>
    <property type="match status" value="2"/>
</dbReference>
<evidence type="ECO:0000256" key="5">
    <source>
        <dbReference type="ARBA" id="ARBA00023012"/>
    </source>
</evidence>
<dbReference type="SUPFAM" id="SSF47384">
    <property type="entry name" value="Homodimeric domain of signal transducing histidine kinase"/>
    <property type="match status" value="1"/>
</dbReference>
<feature type="domain" description="PAC" evidence="11">
    <location>
        <begin position="339"/>
        <end position="390"/>
    </location>
</feature>
<protein>
    <recommendedName>
        <fullName evidence="2">histidine kinase</fullName>
        <ecNumber evidence="2">2.7.13.3</ecNumber>
    </recommendedName>
</protein>
<proteinExistence type="predicted"/>
<dbReference type="CDD" id="cd00130">
    <property type="entry name" value="PAS"/>
    <property type="match status" value="2"/>
</dbReference>
<dbReference type="InterPro" id="IPR050736">
    <property type="entry name" value="Sensor_HK_Regulatory"/>
</dbReference>
<dbReference type="InterPro" id="IPR036097">
    <property type="entry name" value="HisK_dim/P_sf"/>
</dbReference>
<dbReference type="PROSITE" id="PS50109">
    <property type="entry name" value="HIS_KIN"/>
    <property type="match status" value="1"/>
</dbReference>
<dbReference type="PANTHER" id="PTHR43711:SF1">
    <property type="entry name" value="HISTIDINE KINASE 1"/>
    <property type="match status" value="1"/>
</dbReference>
<dbReference type="PANTHER" id="PTHR43711">
    <property type="entry name" value="TWO-COMPONENT HISTIDINE KINASE"/>
    <property type="match status" value="1"/>
</dbReference>
<dbReference type="SMART" id="SM00388">
    <property type="entry name" value="HisKA"/>
    <property type="match status" value="1"/>
</dbReference>
<evidence type="ECO:0000256" key="6">
    <source>
        <dbReference type="PROSITE-ProRule" id="PRU00169"/>
    </source>
</evidence>
<dbReference type="Gene3D" id="3.30.565.10">
    <property type="entry name" value="Histidine kinase-like ATPase, C-terminal domain"/>
    <property type="match status" value="1"/>
</dbReference>
<dbReference type="Gene3D" id="3.30.450.40">
    <property type="match status" value="2"/>
</dbReference>
<dbReference type="InterPro" id="IPR000014">
    <property type="entry name" value="PAS"/>
</dbReference>
<dbReference type="GO" id="GO:0000155">
    <property type="term" value="F:phosphorelay sensor kinase activity"/>
    <property type="evidence" value="ECO:0007669"/>
    <property type="project" value="InterPro"/>
</dbReference>
<evidence type="ECO:0000259" key="9">
    <source>
        <dbReference type="PROSITE" id="PS50110"/>
    </source>
</evidence>
<keyword evidence="4" id="KW-0418">Kinase</keyword>
<feature type="coiled-coil region" evidence="7">
    <location>
        <begin position="664"/>
        <end position="691"/>
    </location>
</feature>
<dbReference type="InterPro" id="IPR029016">
    <property type="entry name" value="GAF-like_dom_sf"/>
</dbReference>
<dbReference type="EMBL" id="RZHH01000003">
    <property type="protein sequence ID" value="RYJ08737.1"/>
    <property type="molecule type" value="Genomic_DNA"/>
</dbReference>
<evidence type="ECO:0000313" key="13">
    <source>
        <dbReference type="Proteomes" id="UP000294028"/>
    </source>
</evidence>
<feature type="domain" description="PAS" evidence="10">
    <location>
        <begin position="556"/>
        <end position="625"/>
    </location>
</feature>
<dbReference type="CDD" id="cd00082">
    <property type="entry name" value="HisKA"/>
    <property type="match status" value="1"/>
</dbReference>
<dbReference type="Pfam" id="PF02518">
    <property type="entry name" value="HATPase_c"/>
    <property type="match status" value="1"/>
</dbReference>
<dbReference type="InterPro" id="IPR003594">
    <property type="entry name" value="HATPase_dom"/>
</dbReference>
<dbReference type="InterPro" id="IPR001610">
    <property type="entry name" value="PAC"/>
</dbReference>
<organism evidence="12 13">
    <name type="scientific">Halogeometricum borinquense</name>
    <dbReference type="NCBI Taxonomy" id="60847"/>
    <lineage>
        <taxon>Archaea</taxon>
        <taxon>Methanobacteriati</taxon>
        <taxon>Methanobacteriota</taxon>
        <taxon>Stenosarchaea group</taxon>
        <taxon>Halobacteria</taxon>
        <taxon>Halobacteriales</taxon>
        <taxon>Haloferacaceae</taxon>
        <taxon>Halogeometricum</taxon>
    </lineage>
</organism>
<sequence length="1039" mass="116396">MAGISDTPIRVLYVNTDEDFTELVQTKLCQADADIEFIHATNARTAVETVSAERIDCVVTAYSLADETGIDLTESIRQQDEDLPIVLFTGQGSEEVASESTRAGITDYITIRTDRDNFELLVHRIQTLVQAARERRAAERINNRFQRTLERTADAIYAVDTEWRIEYMNEQMADRVGRDPETVVGTVLWEEFPTITGTKLEEQYRTAMETGEPISFEQYLEEPFDYWVKVRAFPDEDGLTVFSREITDERERQQELERNEAILQKIHDVVFVINEDGRIQFANSAAARVLERSRESLEEERLSGIVSSRVSDSDAREFKSAVTETLQEIDGDGGVTGLYDFDLQLGLRVGTKRRVFDVRLTPFQSTMNRQVLVVARDVTEQSQARNQLKRERDALRELQTVMADSELSTDDRLTELLEVGCQTTGLEIGIISKIEGDKYTVRSVHTPDGSIETGDRFDLESTYCEEVVAQDSVCAFSDAVSAGKSSHPAYQQFELESYLGVPLVVDGNRYGTLNFSSPTTRESEFGTLERTFVELLAELVSSELSRDRSRTELEQTNQRLESLIEAAPLTIMEIDRDGEVLLWNRGAEQMFGWSREEVVGEFNPIVPKEGQSEFKQHRQQALRGERIRGKEIQRQTKDGERLDLLLSVAPITEAGGEVTSIIAVLDDTTEQKRLENQLRALQETAQQLSVARSREEIGDIAVEAAVDVLGFDITGIWRYDDRENALVPITETTAARELFSESPRFTPGDSLAWEVFESREIHVCDDVETSSSVYNPNTQIKSEIYVPLGDHGLISTGSTVGQRYSETEVDLFRILGATVEAALARADREEELRRQNERLNEFASVVAHDLRNPLTIASGFLEVVKETDDPTHYEKIESAHSRIERLIDDLLTLARGETLIEDTEQINLTDIATEAWGYVDTSQATLTVCDQAPVVAGNAGRLTQLFENLFRNAVEHGGTDVTITVGGLDDREGFYVEDDGQGISPERREDVFEHGVTSNKGGTGFGLSIVADIARAHGWTVSVAEGTDGGARFVFETDS</sequence>
<dbReference type="InterPro" id="IPR000700">
    <property type="entry name" value="PAS-assoc_C"/>
</dbReference>
<dbReference type="InterPro" id="IPR035965">
    <property type="entry name" value="PAS-like_dom_sf"/>
</dbReference>
<dbReference type="PROSITE" id="PS50110">
    <property type="entry name" value="RESPONSE_REGULATORY"/>
    <property type="match status" value="1"/>
</dbReference>
<dbReference type="SUPFAM" id="SSF52172">
    <property type="entry name" value="CheY-like"/>
    <property type="match status" value="1"/>
</dbReference>
<feature type="domain" description="Response regulatory" evidence="9">
    <location>
        <begin position="10"/>
        <end position="126"/>
    </location>
</feature>
<dbReference type="Pfam" id="PF00072">
    <property type="entry name" value="Response_reg"/>
    <property type="match status" value="1"/>
</dbReference>
<evidence type="ECO:0000256" key="4">
    <source>
        <dbReference type="ARBA" id="ARBA00022777"/>
    </source>
</evidence>
<dbReference type="Pfam" id="PF13185">
    <property type="entry name" value="GAF_2"/>
    <property type="match status" value="2"/>
</dbReference>
<dbReference type="PROSITE" id="PS50113">
    <property type="entry name" value="PAC"/>
    <property type="match status" value="2"/>
</dbReference>
<keyword evidence="5" id="KW-0902">Two-component regulatory system</keyword>
<name>A0A482T760_9EURY</name>
<comment type="caution">
    <text evidence="12">The sequence shown here is derived from an EMBL/GenBank/DDBJ whole genome shotgun (WGS) entry which is preliminary data.</text>
</comment>